<dbReference type="GO" id="GO:0005737">
    <property type="term" value="C:cytoplasm"/>
    <property type="evidence" value="ECO:0007669"/>
    <property type="project" value="TreeGrafter"/>
</dbReference>
<dbReference type="PANTHER" id="PTHR48094">
    <property type="entry name" value="PROTEIN/NUCLEIC ACID DEGLYCASE DJ-1-RELATED"/>
    <property type="match status" value="1"/>
</dbReference>
<dbReference type="EMBL" id="JPOS01000016">
    <property type="protein sequence ID" value="KGE88797.1"/>
    <property type="molecule type" value="Genomic_DNA"/>
</dbReference>
<reference evidence="2 3" key="1">
    <citation type="journal article" date="2014" name="Int. J. Syst. Evol. Microbiol.">
        <title>Phaeodactylibacter xiamenensis gen. nov., sp. nov., a member of the family Saprospiraceae isolated from the marine alga Phaeodactylum tricornutum.</title>
        <authorList>
            <person name="Chen Z.Jr."/>
            <person name="Lei X."/>
            <person name="Lai Q."/>
            <person name="Li Y."/>
            <person name="Zhang B."/>
            <person name="Zhang J."/>
            <person name="Zhang H."/>
            <person name="Yang L."/>
            <person name="Zheng W."/>
            <person name="Tian Y."/>
            <person name="Yu Z."/>
            <person name="Xu H.Jr."/>
            <person name="Zheng T."/>
        </authorList>
    </citation>
    <scope>NUCLEOTIDE SEQUENCE [LARGE SCALE GENOMIC DNA]</scope>
    <source>
        <strain evidence="2 3">KD52</strain>
    </source>
</reference>
<dbReference type="STRING" id="1524460.IX84_06570"/>
<comment type="caution">
    <text evidence="2">The sequence shown here is derived from an EMBL/GenBank/DDBJ whole genome shotgun (WGS) entry which is preliminary data.</text>
</comment>
<evidence type="ECO:0000313" key="3">
    <source>
        <dbReference type="Proteomes" id="UP000029736"/>
    </source>
</evidence>
<evidence type="ECO:0000313" key="2">
    <source>
        <dbReference type="EMBL" id="KGE88797.1"/>
    </source>
</evidence>
<dbReference type="RefSeq" id="WP_044217666.1">
    <property type="nucleotide sequence ID" value="NZ_JBKAGJ010000001.1"/>
</dbReference>
<accession>A0A098SCN4</accession>
<proteinExistence type="predicted"/>
<dbReference type="Pfam" id="PF01965">
    <property type="entry name" value="DJ-1_PfpI"/>
    <property type="match status" value="1"/>
</dbReference>
<dbReference type="PANTHER" id="PTHR48094:SF20">
    <property type="entry name" value="PROTEIN_NUCLEIC ACID DEGLYCASE 1"/>
    <property type="match status" value="1"/>
</dbReference>
<dbReference type="OrthoDB" id="9792284at2"/>
<organism evidence="2 3">
    <name type="scientific">Phaeodactylibacter xiamenensis</name>
    <dbReference type="NCBI Taxonomy" id="1524460"/>
    <lineage>
        <taxon>Bacteria</taxon>
        <taxon>Pseudomonadati</taxon>
        <taxon>Bacteroidota</taxon>
        <taxon>Saprospiria</taxon>
        <taxon>Saprospirales</taxon>
        <taxon>Haliscomenobacteraceae</taxon>
        <taxon>Phaeodactylibacter</taxon>
    </lineage>
</organism>
<dbReference type="GO" id="GO:0019243">
    <property type="term" value="P:methylglyoxal catabolic process to D-lactate via S-lactoyl-glutathione"/>
    <property type="evidence" value="ECO:0007669"/>
    <property type="project" value="TreeGrafter"/>
</dbReference>
<name>A0A098SCN4_9BACT</name>
<dbReference type="SUPFAM" id="SSF52317">
    <property type="entry name" value="Class I glutamine amidotransferase-like"/>
    <property type="match status" value="1"/>
</dbReference>
<evidence type="ECO:0000259" key="1">
    <source>
        <dbReference type="Pfam" id="PF01965"/>
    </source>
</evidence>
<dbReference type="InterPro" id="IPR029062">
    <property type="entry name" value="Class_I_gatase-like"/>
</dbReference>
<dbReference type="Proteomes" id="UP000029736">
    <property type="component" value="Unassembled WGS sequence"/>
</dbReference>
<gene>
    <name evidence="2" type="ORF">IX84_06570</name>
</gene>
<dbReference type="InterPro" id="IPR002818">
    <property type="entry name" value="DJ-1/PfpI"/>
</dbReference>
<feature type="domain" description="DJ-1/PfpI" evidence="1">
    <location>
        <begin position="78"/>
        <end position="198"/>
    </location>
</feature>
<dbReference type="AlphaFoldDB" id="A0A098SCN4"/>
<protein>
    <recommendedName>
        <fullName evidence="1">DJ-1/PfpI domain-containing protein</fullName>
    </recommendedName>
</protein>
<dbReference type="Gene3D" id="3.40.50.880">
    <property type="match status" value="1"/>
</dbReference>
<dbReference type="GO" id="GO:0019172">
    <property type="term" value="F:glyoxalase III activity"/>
    <property type="evidence" value="ECO:0007669"/>
    <property type="project" value="TreeGrafter"/>
</dbReference>
<sequence length="289" mass="31773">MIRKVLGIAPTKEKNGPGYIPSPMGRKFGVDKVSGYKATDFEGRKYQGNKKVLVLCTEERYFEMANGKLFSTGNNVQETMVPLMHLVNGGFNFDVVTSTGKPAILEEWSVPIKDKAVLAFREEHQTKFDTPLSLKALVAGNALKGDSDYIALFLPGGHGSMVGLPDDKNVGKLLRWIETSDRYLVAVCHGPAAMIAKDQSNAPNPYRGYKMVAFPDKFDKQSPSLGYLPGQLTWFQCEALEKEGIEVINDKITGATHVDRKLISGDSPKACDELGKITVAALFKELQVR</sequence>
<dbReference type="InterPro" id="IPR050325">
    <property type="entry name" value="Prot/Nucl_acid_deglycase"/>
</dbReference>
<keyword evidence="3" id="KW-1185">Reference proteome</keyword>